<dbReference type="CDD" id="cd03046">
    <property type="entry name" value="GST_N_GTT1_like"/>
    <property type="match status" value="1"/>
</dbReference>
<dbReference type="Gene3D" id="1.20.1050.10">
    <property type="match status" value="1"/>
</dbReference>
<dbReference type="PROSITE" id="PS50405">
    <property type="entry name" value="GST_CTER"/>
    <property type="match status" value="1"/>
</dbReference>
<organism evidence="8 9">
    <name type="scientific">Acrasis kona</name>
    <dbReference type="NCBI Taxonomy" id="1008807"/>
    <lineage>
        <taxon>Eukaryota</taxon>
        <taxon>Discoba</taxon>
        <taxon>Heterolobosea</taxon>
        <taxon>Tetramitia</taxon>
        <taxon>Eutetramitia</taxon>
        <taxon>Acrasidae</taxon>
        <taxon>Acrasis</taxon>
    </lineage>
</organism>
<dbReference type="SFLD" id="SFLDG00358">
    <property type="entry name" value="Main_(cytGST)"/>
    <property type="match status" value="1"/>
</dbReference>
<sequence>MTEAGKKGIVLHHLNNSRSQRILWLLEELGIEYELKIYKRVNGVAPPELKQVHPLGKSPVITDGDTVIAESAVIIEYLINKFGKFQPPQDEALRNQYNYWMHYAEGSLMTPLVVKLIMSTIQHQAPWYVRPISNGIVGSVDNNYLKPTLDSHFDFVESSLANAKEWFVGDELTGADFQMSFPLEASASRVDLSNRPSISAYIQRIHNRPAYKRALEKGGPYNYA</sequence>
<dbReference type="SUPFAM" id="SSF47616">
    <property type="entry name" value="GST C-terminal domain-like"/>
    <property type="match status" value="1"/>
</dbReference>
<comment type="catalytic activity">
    <reaction evidence="4">
        <text>RX + glutathione = an S-substituted glutathione + a halide anion + H(+)</text>
        <dbReference type="Rhea" id="RHEA:16437"/>
        <dbReference type="ChEBI" id="CHEBI:15378"/>
        <dbReference type="ChEBI" id="CHEBI:16042"/>
        <dbReference type="ChEBI" id="CHEBI:17792"/>
        <dbReference type="ChEBI" id="CHEBI:57925"/>
        <dbReference type="ChEBI" id="CHEBI:90779"/>
        <dbReference type="EC" id="2.5.1.18"/>
    </reaction>
</comment>
<evidence type="ECO:0000313" key="8">
    <source>
        <dbReference type="EMBL" id="KAL0478986.1"/>
    </source>
</evidence>
<dbReference type="AlphaFoldDB" id="A0AAW2YQ83"/>
<dbReference type="GO" id="GO:0004364">
    <property type="term" value="F:glutathione transferase activity"/>
    <property type="evidence" value="ECO:0007669"/>
    <property type="project" value="UniProtKB-EC"/>
</dbReference>
<dbReference type="EC" id="2.5.1.18" evidence="2"/>
<dbReference type="PANTHER" id="PTHR44051">
    <property type="entry name" value="GLUTATHIONE S-TRANSFERASE-RELATED"/>
    <property type="match status" value="1"/>
</dbReference>
<dbReference type="PANTHER" id="PTHR44051:SF9">
    <property type="entry name" value="GLUTATHIONE S-TRANSFERASE 1"/>
    <property type="match status" value="1"/>
</dbReference>
<dbReference type="InterPro" id="IPR040079">
    <property type="entry name" value="Glutathione_S-Trfase"/>
</dbReference>
<feature type="domain" description="GST N-terminal" evidence="6">
    <location>
        <begin position="6"/>
        <end position="86"/>
    </location>
</feature>
<dbReference type="InterPro" id="IPR010987">
    <property type="entry name" value="Glutathione-S-Trfase_C-like"/>
</dbReference>
<proteinExistence type="inferred from homology"/>
<dbReference type="Pfam" id="PF00043">
    <property type="entry name" value="GST_C"/>
    <property type="match status" value="1"/>
</dbReference>
<dbReference type="Pfam" id="PF02798">
    <property type="entry name" value="GST_N"/>
    <property type="match status" value="1"/>
</dbReference>
<comment type="caution">
    <text evidence="8">The sequence shown here is derived from an EMBL/GenBank/DDBJ whole genome shotgun (WGS) entry which is preliminary data.</text>
</comment>
<dbReference type="InterPro" id="IPR004046">
    <property type="entry name" value="GST_C"/>
</dbReference>
<evidence type="ECO:0000256" key="5">
    <source>
        <dbReference type="RuleBase" id="RU003494"/>
    </source>
</evidence>
<reference evidence="8 9" key="1">
    <citation type="submission" date="2024-03" db="EMBL/GenBank/DDBJ databases">
        <title>The Acrasis kona genome and developmental transcriptomes reveal deep origins of eukaryotic multicellular pathways.</title>
        <authorList>
            <person name="Sheikh S."/>
            <person name="Fu C.-J."/>
            <person name="Brown M.W."/>
            <person name="Baldauf S.L."/>
        </authorList>
    </citation>
    <scope>NUCLEOTIDE SEQUENCE [LARGE SCALE GENOMIC DNA]</scope>
    <source>
        <strain evidence="8 9">ATCC MYA-3509</strain>
    </source>
</reference>
<dbReference type="SFLD" id="SFLDS00019">
    <property type="entry name" value="Glutathione_Transferase_(cytos"/>
    <property type="match status" value="1"/>
</dbReference>
<evidence type="ECO:0000256" key="4">
    <source>
        <dbReference type="ARBA" id="ARBA00047960"/>
    </source>
</evidence>
<dbReference type="SFLD" id="SFLDG01150">
    <property type="entry name" value="Main.1:_Beta-like"/>
    <property type="match status" value="1"/>
</dbReference>
<feature type="domain" description="GST C-terminal" evidence="7">
    <location>
        <begin position="90"/>
        <end position="224"/>
    </location>
</feature>
<dbReference type="InterPro" id="IPR036249">
    <property type="entry name" value="Thioredoxin-like_sf"/>
</dbReference>
<evidence type="ECO:0000256" key="2">
    <source>
        <dbReference type="ARBA" id="ARBA00012452"/>
    </source>
</evidence>
<dbReference type="SUPFAM" id="SSF52833">
    <property type="entry name" value="Thioredoxin-like"/>
    <property type="match status" value="1"/>
</dbReference>
<gene>
    <name evidence="8" type="ORF">AKO1_007873</name>
</gene>
<comment type="similarity">
    <text evidence="1 5">Belongs to the GST superfamily.</text>
</comment>
<evidence type="ECO:0000256" key="3">
    <source>
        <dbReference type="ARBA" id="ARBA00022679"/>
    </source>
</evidence>
<evidence type="ECO:0000259" key="6">
    <source>
        <dbReference type="PROSITE" id="PS50404"/>
    </source>
</evidence>
<dbReference type="Proteomes" id="UP001431209">
    <property type="component" value="Unassembled WGS sequence"/>
</dbReference>
<dbReference type="InterPro" id="IPR036282">
    <property type="entry name" value="Glutathione-S-Trfase_C_sf"/>
</dbReference>
<keyword evidence="9" id="KW-1185">Reference proteome</keyword>
<protein>
    <recommendedName>
        <fullName evidence="2">glutathione transferase</fullName>
        <ecNumber evidence="2">2.5.1.18</ecNumber>
    </recommendedName>
</protein>
<dbReference type="InterPro" id="IPR004045">
    <property type="entry name" value="Glutathione_S-Trfase_N"/>
</dbReference>
<dbReference type="EMBL" id="JAOPGA020000489">
    <property type="protein sequence ID" value="KAL0478986.1"/>
    <property type="molecule type" value="Genomic_DNA"/>
</dbReference>
<dbReference type="GO" id="GO:0005737">
    <property type="term" value="C:cytoplasm"/>
    <property type="evidence" value="ECO:0007669"/>
    <property type="project" value="UniProtKB-ARBA"/>
</dbReference>
<evidence type="ECO:0000259" key="7">
    <source>
        <dbReference type="PROSITE" id="PS50405"/>
    </source>
</evidence>
<evidence type="ECO:0000313" key="9">
    <source>
        <dbReference type="Proteomes" id="UP001431209"/>
    </source>
</evidence>
<name>A0AAW2YQ83_9EUKA</name>
<dbReference type="Gene3D" id="3.40.30.10">
    <property type="entry name" value="Glutaredoxin"/>
    <property type="match status" value="1"/>
</dbReference>
<dbReference type="FunFam" id="3.40.30.10:FF:000156">
    <property type="entry name" value="Glutathione S-transferase 1"/>
    <property type="match status" value="1"/>
</dbReference>
<keyword evidence="3" id="KW-0808">Transferase</keyword>
<accession>A0AAW2YQ83</accession>
<dbReference type="PROSITE" id="PS50404">
    <property type="entry name" value="GST_NTER"/>
    <property type="match status" value="1"/>
</dbReference>
<dbReference type="CDD" id="cd03189">
    <property type="entry name" value="GST_C_GTT1_like"/>
    <property type="match status" value="1"/>
</dbReference>
<dbReference type="GO" id="GO:0004601">
    <property type="term" value="F:peroxidase activity"/>
    <property type="evidence" value="ECO:0007669"/>
    <property type="project" value="UniProtKB-ARBA"/>
</dbReference>
<evidence type="ECO:0000256" key="1">
    <source>
        <dbReference type="ARBA" id="ARBA00007409"/>
    </source>
</evidence>